<comment type="similarity">
    <text evidence="1 7">Belongs to the cytochrome P450 family.</text>
</comment>
<evidence type="ECO:0000256" key="6">
    <source>
        <dbReference type="ARBA" id="ARBA00023033"/>
    </source>
</evidence>
<dbReference type="InterPro" id="IPR017972">
    <property type="entry name" value="Cyt_P450_CS"/>
</dbReference>
<evidence type="ECO:0000256" key="8">
    <source>
        <dbReference type="SAM" id="MobiDB-lite"/>
    </source>
</evidence>
<evidence type="ECO:0000313" key="9">
    <source>
        <dbReference type="EMBL" id="AJP00295.1"/>
    </source>
</evidence>
<keyword evidence="4 7" id="KW-0560">Oxidoreductase</keyword>
<keyword evidence="6 7" id="KW-0503">Monooxygenase</keyword>
<dbReference type="CDD" id="cd11030">
    <property type="entry name" value="CYP105-like"/>
    <property type="match status" value="1"/>
</dbReference>
<dbReference type="Pfam" id="PF00067">
    <property type="entry name" value="p450"/>
    <property type="match status" value="1"/>
</dbReference>
<evidence type="ECO:0000256" key="4">
    <source>
        <dbReference type="ARBA" id="ARBA00023002"/>
    </source>
</evidence>
<dbReference type="PROSITE" id="PS00086">
    <property type="entry name" value="CYTOCHROME_P450"/>
    <property type="match status" value="1"/>
</dbReference>
<keyword evidence="3 7" id="KW-0479">Metal-binding</keyword>
<gene>
    <name evidence="9" type="ORF">TU94_00760</name>
</gene>
<dbReference type="STRING" id="477245.TU94_00760"/>
<organism evidence="9 10">
    <name type="scientific">Streptomyces cyaneogriseus subsp. noncyanogenus</name>
    <dbReference type="NCBI Taxonomy" id="477245"/>
    <lineage>
        <taxon>Bacteria</taxon>
        <taxon>Bacillati</taxon>
        <taxon>Actinomycetota</taxon>
        <taxon>Actinomycetes</taxon>
        <taxon>Kitasatosporales</taxon>
        <taxon>Streptomycetaceae</taxon>
        <taxon>Streptomyces</taxon>
    </lineage>
</organism>
<proteinExistence type="inferred from homology"/>
<evidence type="ECO:0000256" key="2">
    <source>
        <dbReference type="ARBA" id="ARBA00022617"/>
    </source>
</evidence>
<dbReference type="AlphaFoldDB" id="A0A0C5FV16"/>
<evidence type="ECO:0000256" key="1">
    <source>
        <dbReference type="ARBA" id="ARBA00010617"/>
    </source>
</evidence>
<evidence type="ECO:0000313" key="10">
    <source>
        <dbReference type="Proteomes" id="UP000032234"/>
    </source>
</evidence>
<feature type="compositionally biased region" description="Polar residues" evidence="8">
    <location>
        <begin position="67"/>
        <end position="79"/>
    </location>
</feature>
<dbReference type="FunFam" id="1.10.630.10:FF:000018">
    <property type="entry name" value="Cytochrome P450 monooxygenase"/>
    <property type="match status" value="1"/>
</dbReference>
<dbReference type="KEGG" id="scw:TU94_00760"/>
<dbReference type="GO" id="GO:0005506">
    <property type="term" value="F:iron ion binding"/>
    <property type="evidence" value="ECO:0007669"/>
    <property type="project" value="InterPro"/>
</dbReference>
<dbReference type="PANTHER" id="PTHR46696:SF1">
    <property type="entry name" value="CYTOCHROME P450 YJIB-RELATED"/>
    <property type="match status" value="1"/>
</dbReference>
<name>A0A0C5FV16_9ACTN</name>
<dbReference type="GO" id="GO:0016705">
    <property type="term" value="F:oxidoreductase activity, acting on paired donors, with incorporation or reduction of molecular oxygen"/>
    <property type="evidence" value="ECO:0007669"/>
    <property type="project" value="InterPro"/>
</dbReference>
<dbReference type="EMBL" id="CP010849">
    <property type="protein sequence ID" value="AJP00295.1"/>
    <property type="molecule type" value="Genomic_DNA"/>
</dbReference>
<protein>
    <submittedName>
        <fullName evidence="9">Cytochrome-SU2</fullName>
    </submittedName>
</protein>
<feature type="region of interest" description="Disordered" evidence="8">
    <location>
        <begin position="54"/>
        <end position="79"/>
    </location>
</feature>
<evidence type="ECO:0000256" key="3">
    <source>
        <dbReference type="ARBA" id="ARBA00022723"/>
    </source>
</evidence>
<dbReference type="Gene3D" id="1.10.630.10">
    <property type="entry name" value="Cytochrome P450"/>
    <property type="match status" value="1"/>
</dbReference>
<evidence type="ECO:0000256" key="7">
    <source>
        <dbReference type="RuleBase" id="RU000461"/>
    </source>
</evidence>
<reference evidence="9 10" key="1">
    <citation type="submission" date="2015-02" db="EMBL/GenBank/DDBJ databases">
        <title>Genome sequence of thermotolerant Streptomyces cyaneogriseus subsp. Noncyanogenus NMWT1, the producer of nematocidal antibiotics nemadectin.</title>
        <authorList>
            <person name="Wang H."/>
            <person name="Li C."/>
            <person name="Xiang W."/>
            <person name="Wang X."/>
        </authorList>
    </citation>
    <scope>NUCLEOTIDE SEQUENCE [LARGE SCALE GENOMIC DNA]</scope>
    <source>
        <strain evidence="9 10">NMWT 1</strain>
    </source>
</reference>
<dbReference type="PRINTS" id="PR00359">
    <property type="entry name" value="BP450"/>
</dbReference>
<dbReference type="GO" id="GO:0004497">
    <property type="term" value="F:monooxygenase activity"/>
    <property type="evidence" value="ECO:0007669"/>
    <property type="project" value="UniProtKB-KW"/>
</dbReference>
<sequence>MANPAYPMARQCPMAPPPAYTTLRGQGPTKVDLPDGDWAWLLTSYDDVRQAMNDPRFSSDDTKMSRARTQLPPNENLNSFWRMDEPEHGRLRHMMMTEFTAHRIKEWRPRIQALVDELLDRLETLPRPVDLYSEFALALPTQVIAQLLGVPQKDYRQFAQQSRTILSLDRPEESWAAYYQMNDYLNRLMEEREREPADDLISRLIVDRVKTGELDREELLPMVRFILVSGYETTTSQIALSALTLMTNPEVRRQLIEEPERITAFVEESLRFWSVSQDNVLRVVDQDMEFSGATMKVGELVVLAVPAANHDERAFPDPERFDLDRGDNRHVAFGFGTHLCAGASLARREVEIAITSLLARFPEMRLAVGVDELTFRQKSLVYGLENLPVTW</sequence>
<dbReference type="GO" id="GO:0020037">
    <property type="term" value="F:heme binding"/>
    <property type="evidence" value="ECO:0007669"/>
    <property type="project" value="InterPro"/>
</dbReference>
<dbReference type="InterPro" id="IPR002397">
    <property type="entry name" value="Cyt_P450_B"/>
</dbReference>
<dbReference type="HOGENOM" id="CLU_033716_1_1_11"/>
<accession>A0A0C5FV16</accession>
<dbReference type="PRINTS" id="PR00385">
    <property type="entry name" value="P450"/>
</dbReference>
<dbReference type="InterPro" id="IPR036396">
    <property type="entry name" value="Cyt_P450_sf"/>
</dbReference>
<dbReference type="RefSeq" id="WP_044378169.1">
    <property type="nucleotide sequence ID" value="NZ_CP010849.1"/>
</dbReference>
<dbReference type="Proteomes" id="UP000032234">
    <property type="component" value="Chromosome"/>
</dbReference>
<keyword evidence="5 7" id="KW-0408">Iron</keyword>
<evidence type="ECO:0000256" key="5">
    <source>
        <dbReference type="ARBA" id="ARBA00023004"/>
    </source>
</evidence>
<dbReference type="InterPro" id="IPR001128">
    <property type="entry name" value="Cyt_P450"/>
</dbReference>
<dbReference type="PANTHER" id="PTHR46696">
    <property type="entry name" value="P450, PUTATIVE (EUROFUNG)-RELATED"/>
    <property type="match status" value="1"/>
</dbReference>
<dbReference type="PATRIC" id="fig|477245.3.peg.182"/>
<dbReference type="SUPFAM" id="SSF48264">
    <property type="entry name" value="Cytochrome P450"/>
    <property type="match status" value="1"/>
</dbReference>
<keyword evidence="10" id="KW-1185">Reference proteome</keyword>
<dbReference type="OrthoDB" id="4133219at2"/>
<keyword evidence="2 7" id="KW-0349">Heme</keyword>